<organism evidence="2 3">
    <name type="scientific">Levilactobacillus zymae</name>
    <dbReference type="NCBI Taxonomy" id="267363"/>
    <lineage>
        <taxon>Bacteria</taxon>
        <taxon>Bacillati</taxon>
        <taxon>Bacillota</taxon>
        <taxon>Bacilli</taxon>
        <taxon>Lactobacillales</taxon>
        <taxon>Lactobacillaceae</taxon>
        <taxon>Levilactobacillus</taxon>
    </lineage>
</organism>
<proteinExistence type="predicted"/>
<dbReference type="EMBL" id="LT854705">
    <property type="protein sequence ID" value="SMS13405.1"/>
    <property type="molecule type" value="Genomic_DNA"/>
</dbReference>
<dbReference type="Proteomes" id="UP000195412">
    <property type="component" value="Chromosome I"/>
</dbReference>
<reference evidence="3" key="1">
    <citation type="submission" date="2017-05" db="EMBL/GenBank/DDBJ databases">
        <authorList>
            <person name="Papadimitriou K."/>
        </authorList>
    </citation>
    <scope>NUCLEOTIDE SEQUENCE [LARGE SCALE GENOMIC DNA]</scope>
    <source>
        <strain evidence="3">ACA-DC 3411</strain>
    </source>
</reference>
<feature type="region of interest" description="Disordered" evidence="1">
    <location>
        <begin position="1"/>
        <end position="20"/>
    </location>
</feature>
<evidence type="ECO:0000313" key="2">
    <source>
        <dbReference type="EMBL" id="SMS13405.1"/>
    </source>
</evidence>
<evidence type="ECO:0000313" key="3">
    <source>
        <dbReference type="Proteomes" id="UP000195412"/>
    </source>
</evidence>
<sequence length="113" mass="12021">MNGLTPEQQATLRGEHSKSHKLKGVWLAATLAAVDDLIDPGRAAAELPNANVPKGEIAKPIDYHQVASMQQKGRIPAEATLIAASRAQPVKSTVRTTATIKRTTVTVNRSSLS</sequence>
<dbReference type="KEGG" id="lzy:LZ3411_0355"/>
<dbReference type="AlphaFoldDB" id="A0A1Y6JU81"/>
<protein>
    <submittedName>
        <fullName evidence="2">Uncharacterized protein</fullName>
    </submittedName>
</protein>
<dbReference type="RefSeq" id="WP_087741475.1">
    <property type="nucleotide sequence ID" value="NZ_JBPWQU010000003.1"/>
</dbReference>
<evidence type="ECO:0000256" key="1">
    <source>
        <dbReference type="SAM" id="MobiDB-lite"/>
    </source>
</evidence>
<name>A0A1Y6JU81_9LACO</name>
<accession>A0A1Y6JU81</accession>
<gene>
    <name evidence="2" type="ORF">LZ3411_0355</name>
</gene>
<feature type="compositionally biased region" description="Polar residues" evidence="1">
    <location>
        <begin position="1"/>
        <end position="11"/>
    </location>
</feature>